<organism evidence="2 3">
    <name type="scientific">Knoellia flava TL1</name>
    <dbReference type="NCBI Taxonomy" id="1385518"/>
    <lineage>
        <taxon>Bacteria</taxon>
        <taxon>Bacillati</taxon>
        <taxon>Actinomycetota</taxon>
        <taxon>Actinomycetes</taxon>
        <taxon>Micrococcales</taxon>
        <taxon>Intrasporangiaceae</taxon>
        <taxon>Knoellia</taxon>
    </lineage>
</organism>
<comment type="caution">
    <text evidence="2">The sequence shown here is derived from an EMBL/GenBank/DDBJ whole genome shotgun (WGS) entry which is preliminary data.</text>
</comment>
<protein>
    <recommendedName>
        <fullName evidence="4">von Willebrand factor A</fullName>
    </recommendedName>
</protein>
<gene>
    <name evidence="2" type="ORF">N798_09930</name>
</gene>
<reference evidence="2 3" key="1">
    <citation type="submission" date="2013-08" db="EMBL/GenBank/DDBJ databases">
        <title>The genome sequence of Knoellia flava.</title>
        <authorList>
            <person name="Zhu W."/>
            <person name="Wang G."/>
        </authorList>
    </citation>
    <scope>NUCLEOTIDE SEQUENCE [LARGE SCALE GENOMIC DNA]</scope>
    <source>
        <strain evidence="2 3">TL1</strain>
    </source>
</reference>
<dbReference type="InterPro" id="IPR011195">
    <property type="entry name" value="UCP010256"/>
</dbReference>
<feature type="region of interest" description="Disordered" evidence="1">
    <location>
        <begin position="169"/>
        <end position="202"/>
    </location>
</feature>
<dbReference type="PANTHER" id="PTHR39338">
    <property type="entry name" value="BLL5662 PROTEIN-RELATED"/>
    <property type="match status" value="1"/>
</dbReference>
<sequence length="489" mass="52470">MTTTSTALDSRLVGFARALRGHGVVVGTSEVVDAGAAALVLGLEDRARLREGLASALLRRAGQRQVFDDLFDVWFPAALGERSGVHAEEPPATLQDRRARAAELRDELSRAMAAGDERALDALAARVVAELGALANAADTGSFSAQQALDTLAPQTAIAGALARLQDAGLDTPGGSGDGSGGSGGAGAGVSGPASGQGFASRFTRDELRSSVAAFRRRVETETRRRNAEARGADRISRYAVRAPSEQTPFLLAGPAELDELRGAIQPLSRKLATRLAARRRRASRGAIDIRRTLRRSLSTGGIPIRPALQHASPHRPDLVILCDLSSSVAGFSRFTIMLVQALAAQFRRVRILGFVNRVDDLTDRVIGAPPGSDLGDAFEDLSRMTRWHRNSDYGAVFADVVEHHLDVIGHRTAVLVLGDARSNHTDPQFDMLREIASRARHVSWLNPEPARMWGSGDSVALGYSEIVDMHECRNVAQLREFVSRLLPV</sequence>
<dbReference type="EMBL" id="AVPI01000026">
    <property type="protein sequence ID" value="KGN30820.1"/>
    <property type="molecule type" value="Genomic_DNA"/>
</dbReference>
<evidence type="ECO:0000256" key="1">
    <source>
        <dbReference type="SAM" id="MobiDB-lite"/>
    </source>
</evidence>
<accession>A0ABR4XDS1</accession>
<dbReference type="PIRSF" id="PIRSF010256">
    <property type="entry name" value="CoxE_vWa"/>
    <property type="match status" value="1"/>
</dbReference>
<dbReference type="PANTHER" id="PTHR39338:SF5">
    <property type="entry name" value="BLR6139 PROTEIN"/>
    <property type="match status" value="1"/>
</dbReference>
<evidence type="ECO:0000313" key="3">
    <source>
        <dbReference type="Proteomes" id="UP000029990"/>
    </source>
</evidence>
<dbReference type="InterPro" id="IPR036465">
    <property type="entry name" value="vWFA_dom_sf"/>
</dbReference>
<keyword evidence="3" id="KW-1185">Reference proteome</keyword>
<dbReference type="RefSeq" id="WP_035948077.1">
    <property type="nucleotide sequence ID" value="NZ_AVPI01000026.1"/>
</dbReference>
<evidence type="ECO:0000313" key="2">
    <source>
        <dbReference type="EMBL" id="KGN30820.1"/>
    </source>
</evidence>
<proteinExistence type="predicted"/>
<dbReference type="Pfam" id="PF05762">
    <property type="entry name" value="VWA_CoxE"/>
    <property type="match status" value="1"/>
</dbReference>
<name>A0ABR4XDS1_9MICO</name>
<dbReference type="InterPro" id="IPR008912">
    <property type="entry name" value="Uncharacterised_CoxE"/>
</dbReference>
<evidence type="ECO:0008006" key="4">
    <source>
        <dbReference type="Google" id="ProtNLM"/>
    </source>
</evidence>
<dbReference type="Proteomes" id="UP000029990">
    <property type="component" value="Unassembled WGS sequence"/>
</dbReference>
<feature type="compositionally biased region" description="Gly residues" evidence="1">
    <location>
        <begin position="172"/>
        <end position="190"/>
    </location>
</feature>
<dbReference type="SUPFAM" id="SSF53300">
    <property type="entry name" value="vWA-like"/>
    <property type="match status" value="1"/>
</dbReference>